<evidence type="ECO:0000313" key="1">
    <source>
        <dbReference type="EMBL" id="KAH8102658.1"/>
    </source>
</evidence>
<name>A0A8K0USX8_9AGAR</name>
<protein>
    <submittedName>
        <fullName evidence="1">Uncharacterized protein</fullName>
    </submittedName>
</protein>
<dbReference type="OrthoDB" id="2497682at2759"/>
<dbReference type="Proteomes" id="UP000813824">
    <property type="component" value="Unassembled WGS sequence"/>
</dbReference>
<accession>A0A8K0USX8</accession>
<evidence type="ECO:0000313" key="2">
    <source>
        <dbReference type="Proteomes" id="UP000813824"/>
    </source>
</evidence>
<organism evidence="1 2">
    <name type="scientific">Cristinia sonorae</name>
    <dbReference type="NCBI Taxonomy" id="1940300"/>
    <lineage>
        <taxon>Eukaryota</taxon>
        <taxon>Fungi</taxon>
        <taxon>Dikarya</taxon>
        <taxon>Basidiomycota</taxon>
        <taxon>Agaricomycotina</taxon>
        <taxon>Agaricomycetes</taxon>
        <taxon>Agaricomycetidae</taxon>
        <taxon>Agaricales</taxon>
        <taxon>Pleurotineae</taxon>
        <taxon>Stephanosporaceae</taxon>
        <taxon>Cristinia</taxon>
    </lineage>
</organism>
<proteinExistence type="predicted"/>
<comment type="caution">
    <text evidence="1">The sequence shown here is derived from an EMBL/GenBank/DDBJ whole genome shotgun (WGS) entry which is preliminary data.</text>
</comment>
<dbReference type="AlphaFoldDB" id="A0A8K0USX8"/>
<gene>
    <name evidence="1" type="ORF">BXZ70DRAFT_797601</name>
</gene>
<sequence length="261" mass="28174">MPSPVRTLFVAFQFAALAAFLIFGATLAVVPVAATPIPLPMPSSMDNLDFVTPRSLGNTSEPALVSKTVDEKRDLDLSDLLPGLRKRDINTFVGDIKALNTYYGQMNQHAASFQSLYHQADASSQGSGFEQQCAYHLSEFQNNLGSFQSLLAQMGSDKGLANYDKNNAIETLLKNVVNANKYMLNDVDAMVYQLPAVGSTLGPIVYEIKCILDELLDAVENLTDAILNDIQPILEPLIKQATSTACNSGLQLLGLCILGGL</sequence>
<reference evidence="1" key="1">
    <citation type="journal article" date="2021" name="New Phytol.">
        <title>Evolutionary innovations through gain and loss of genes in the ectomycorrhizal Boletales.</title>
        <authorList>
            <person name="Wu G."/>
            <person name="Miyauchi S."/>
            <person name="Morin E."/>
            <person name="Kuo A."/>
            <person name="Drula E."/>
            <person name="Varga T."/>
            <person name="Kohler A."/>
            <person name="Feng B."/>
            <person name="Cao Y."/>
            <person name="Lipzen A."/>
            <person name="Daum C."/>
            <person name="Hundley H."/>
            <person name="Pangilinan J."/>
            <person name="Johnson J."/>
            <person name="Barry K."/>
            <person name="LaButti K."/>
            <person name="Ng V."/>
            <person name="Ahrendt S."/>
            <person name="Min B."/>
            <person name="Choi I.G."/>
            <person name="Park H."/>
            <person name="Plett J.M."/>
            <person name="Magnuson J."/>
            <person name="Spatafora J.W."/>
            <person name="Nagy L.G."/>
            <person name="Henrissat B."/>
            <person name="Grigoriev I.V."/>
            <person name="Yang Z.L."/>
            <person name="Xu J."/>
            <person name="Martin F.M."/>
        </authorList>
    </citation>
    <scope>NUCLEOTIDE SEQUENCE</scope>
    <source>
        <strain evidence="1">KKN 215</strain>
    </source>
</reference>
<dbReference type="EMBL" id="JAEVFJ010000009">
    <property type="protein sequence ID" value="KAH8102658.1"/>
    <property type="molecule type" value="Genomic_DNA"/>
</dbReference>
<keyword evidence="2" id="KW-1185">Reference proteome</keyword>